<sequence>MAFLVGIAVFRTSGAMDLLIEGIATVVSSMGIDTNFVGALPTALMKSLSGSGANGLMIDTMQKFGADSFVGRMSCVVRGASDTTFYILAVYFGSVGISKTRNAVTCGLIADFSGILAAILISYFFFY</sequence>
<keyword evidence="1" id="KW-0472">Membrane</keyword>
<dbReference type="Pfam" id="PF07670">
    <property type="entry name" value="Gate"/>
    <property type="match status" value="1"/>
</dbReference>
<keyword evidence="1" id="KW-1133">Transmembrane helix</keyword>
<accession>J9GP16</accession>
<evidence type="ECO:0000313" key="3">
    <source>
        <dbReference type="EMBL" id="EJX04083.1"/>
    </source>
</evidence>
<proteinExistence type="predicted"/>
<feature type="domain" description="Nucleoside transporter/FeoB GTPase Gate" evidence="2">
    <location>
        <begin position="2"/>
        <end position="97"/>
    </location>
</feature>
<dbReference type="GO" id="GO:0005886">
    <property type="term" value="C:plasma membrane"/>
    <property type="evidence" value="ECO:0007669"/>
    <property type="project" value="TreeGrafter"/>
</dbReference>
<keyword evidence="1" id="KW-0812">Transmembrane</keyword>
<dbReference type="AlphaFoldDB" id="J9GP16"/>
<dbReference type="InterPro" id="IPR011642">
    <property type="entry name" value="Gate_dom"/>
</dbReference>
<dbReference type="PANTHER" id="PTHR35793">
    <property type="entry name" value="INNER MEMBRANE PROTEIN YJIG"/>
    <property type="match status" value="1"/>
</dbReference>
<name>J9GP16_9ZZZZ</name>
<evidence type="ECO:0000256" key="1">
    <source>
        <dbReference type="SAM" id="Phobius"/>
    </source>
</evidence>
<gene>
    <name evidence="3" type="ORF">EVA_07807</name>
</gene>
<dbReference type="EMBL" id="AMCI01001926">
    <property type="protein sequence ID" value="EJX04083.1"/>
    <property type="molecule type" value="Genomic_DNA"/>
</dbReference>
<comment type="caution">
    <text evidence="3">The sequence shown here is derived from an EMBL/GenBank/DDBJ whole genome shotgun (WGS) entry which is preliminary data.</text>
</comment>
<dbReference type="PANTHER" id="PTHR35793:SF2">
    <property type="entry name" value="INNER MEMBRANE PROTEIN YJIG"/>
    <property type="match status" value="1"/>
</dbReference>
<reference evidence="3" key="1">
    <citation type="journal article" date="2012" name="PLoS ONE">
        <title>Gene sets for utilization of primary and secondary nutrition supplies in the distal gut of endangered iberian lynx.</title>
        <authorList>
            <person name="Alcaide M."/>
            <person name="Messina E."/>
            <person name="Richter M."/>
            <person name="Bargiela R."/>
            <person name="Peplies J."/>
            <person name="Huws S.A."/>
            <person name="Newbold C.J."/>
            <person name="Golyshin P.N."/>
            <person name="Simon M.A."/>
            <person name="Lopez G."/>
            <person name="Yakimov M.M."/>
            <person name="Ferrer M."/>
        </authorList>
    </citation>
    <scope>NUCLEOTIDE SEQUENCE</scope>
</reference>
<protein>
    <submittedName>
        <fullName evidence="3">Spore maturation protein A/spore maturation protein B</fullName>
    </submittedName>
</protein>
<evidence type="ECO:0000259" key="2">
    <source>
        <dbReference type="Pfam" id="PF07670"/>
    </source>
</evidence>
<dbReference type="InterPro" id="IPR052549">
    <property type="entry name" value="SpmB"/>
</dbReference>
<organism evidence="3">
    <name type="scientific">gut metagenome</name>
    <dbReference type="NCBI Taxonomy" id="749906"/>
    <lineage>
        <taxon>unclassified sequences</taxon>
        <taxon>metagenomes</taxon>
        <taxon>organismal metagenomes</taxon>
    </lineage>
</organism>
<feature type="transmembrane region" description="Helical" evidence="1">
    <location>
        <begin position="108"/>
        <end position="126"/>
    </location>
</feature>